<dbReference type="SUPFAM" id="SSF55729">
    <property type="entry name" value="Acyl-CoA N-acyltransferases (Nat)"/>
    <property type="match status" value="1"/>
</dbReference>
<protein>
    <recommendedName>
        <fullName evidence="3">N-acetyltransferase domain-containing protein</fullName>
    </recommendedName>
</protein>
<feature type="region of interest" description="Disordered" evidence="1">
    <location>
        <begin position="1"/>
        <end position="28"/>
    </location>
</feature>
<proteinExistence type="predicted"/>
<organism evidence="2">
    <name type="scientific">uncultured Pleomorphomonas sp</name>
    <dbReference type="NCBI Taxonomy" id="442121"/>
    <lineage>
        <taxon>Bacteria</taxon>
        <taxon>Pseudomonadati</taxon>
        <taxon>Pseudomonadota</taxon>
        <taxon>Alphaproteobacteria</taxon>
        <taxon>Hyphomicrobiales</taxon>
        <taxon>Pleomorphomonadaceae</taxon>
        <taxon>Pleomorphomonas</taxon>
        <taxon>environmental samples</taxon>
    </lineage>
</organism>
<evidence type="ECO:0008006" key="3">
    <source>
        <dbReference type="Google" id="ProtNLM"/>
    </source>
</evidence>
<dbReference type="InterPro" id="IPR016181">
    <property type="entry name" value="Acyl_CoA_acyltransferase"/>
</dbReference>
<evidence type="ECO:0000256" key="1">
    <source>
        <dbReference type="SAM" id="MobiDB-lite"/>
    </source>
</evidence>
<reference evidence="2" key="1">
    <citation type="submission" date="2016-08" db="EMBL/GenBank/DDBJ databases">
        <authorList>
            <person name="Seilhamer J.J."/>
        </authorList>
    </citation>
    <scope>NUCLEOTIDE SEQUENCE</scope>
    <source>
        <strain evidence="2">86</strain>
    </source>
</reference>
<dbReference type="RefSeq" id="WP_288196466.1">
    <property type="nucleotide sequence ID" value="NZ_LT608334.1"/>
</dbReference>
<sequence length="181" mass="20008">MDDTSNVAVLGGPPDDCDVAPSEPSPDGAGLRVRLLEARDRESIRHILRQHHATTVFRNQPFSDWKLDRHFQFILSRPPRMACLVAVWKGEVVSVAWASADSYMLSDGPLFSTVQVIAVDLERPSLWRAKVFLTLVAGKHWAALMGASHTFVHVTTGSNPKAMDRLMRATEAQFIGGAYVL</sequence>
<evidence type="ECO:0000313" key="2">
    <source>
        <dbReference type="EMBL" id="SCM76239.1"/>
    </source>
</evidence>
<name>A0A212LFS7_9HYPH</name>
<gene>
    <name evidence="2" type="ORF">KL86PLE_40044</name>
</gene>
<accession>A0A212LFS7</accession>
<dbReference type="Gene3D" id="3.40.630.30">
    <property type="match status" value="1"/>
</dbReference>
<dbReference type="EMBL" id="FMJD01000008">
    <property type="protein sequence ID" value="SCM76239.1"/>
    <property type="molecule type" value="Genomic_DNA"/>
</dbReference>
<dbReference type="AlphaFoldDB" id="A0A212LFS7"/>